<dbReference type="Gene3D" id="2.60.40.1250">
    <property type="entry name" value="Thiol:disulfide interchange protein DsbD, N-terminal domain"/>
    <property type="match status" value="1"/>
</dbReference>
<dbReference type="GO" id="GO:0005886">
    <property type="term" value="C:plasma membrane"/>
    <property type="evidence" value="ECO:0007669"/>
    <property type="project" value="UniProtKB-SubCell"/>
</dbReference>
<dbReference type="InterPro" id="IPR003834">
    <property type="entry name" value="Cyt_c_assmbl_TM_dom"/>
</dbReference>
<evidence type="ECO:0000313" key="9">
    <source>
        <dbReference type="EMBL" id="SCW73510.1"/>
    </source>
</evidence>
<dbReference type="Pfam" id="PF02683">
    <property type="entry name" value="DsbD_TM"/>
    <property type="match status" value="1"/>
</dbReference>
<accession>A0A1G4SWG5</accession>
<evidence type="ECO:0000256" key="6">
    <source>
        <dbReference type="ARBA" id="ARBA00023136"/>
    </source>
</evidence>
<feature type="transmembrane region" description="Helical" evidence="7">
    <location>
        <begin position="282"/>
        <end position="306"/>
    </location>
</feature>
<keyword evidence="10" id="KW-1185">Reference proteome</keyword>
<dbReference type="InterPro" id="IPR013766">
    <property type="entry name" value="Thioredoxin_domain"/>
</dbReference>
<dbReference type="Proteomes" id="UP000198889">
    <property type="component" value="Unassembled WGS sequence"/>
</dbReference>
<dbReference type="GO" id="GO:0015035">
    <property type="term" value="F:protein-disulfide reductase activity"/>
    <property type="evidence" value="ECO:0007669"/>
    <property type="project" value="TreeGrafter"/>
</dbReference>
<organism evidence="9 10">
    <name type="scientific">Ancylobacter rudongensis</name>
    <dbReference type="NCBI Taxonomy" id="177413"/>
    <lineage>
        <taxon>Bacteria</taxon>
        <taxon>Pseudomonadati</taxon>
        <taxon>Pseudomonadota</taxon>
        <taxon>Alphaproteobacteria</taxon>
        <taxon>Hyphomicrobiales</taxon>
        <taxon>Xanthobacteraceae</taxon>
        <taxon>Ancylobacter</taxon>
    </lineage>
</organism>
<feature type="transmembrane region" description="Helical" evidence="7">
    <location>
        <begin position="327"/>
        <end position="352"/>
    </location>
</feature>
<feature type="transmembrane region" description="Helical" evidence="7">
    <location>
        <begin position="204"/>
        <end position="234"/>
    </location>
</feature>
<evidence type="ECO:0000256" key="2">
    <source>
        <dbReference type="ARBA" id="ARBA00022475"/>
    </source>
</evidence>
<dbReference type="EMBL" id="FMTP01000003">
    <property type="protein sequence ID" value="SCW73510.1"/>
    <property type="molecule type" value="Genomic_DNA"/>
</dbReference>
<dbReference type="PROSITE" id="PS51352">
    <property type="entry name" value="THIOREDOXIN_2"/>
    <property type="match status" value="1"/>
</dbReference>
<feature type="transmembrane region" description="Helical" evidence="7">
    <location>
        <begin position="423"/>
        <end position="441"/>
    </location>
</feature>
<evidence type="ECO:0000256" key="1">
    <source>
        <dbReference type="ARBA" id="ARBA00004651"/>
    </source>
</evidence>
<dbReference type="InterPro" id="IPR036929">
    <property type="entry name" value="DsbDN_sf"/>
</dbReference>
<protein>
    <submittedName>
        <fullName evidence="9">Thiol:disulfide interchange protein DsbD</fullName>
    </submittedName>
</protein>
<evidence type="ECO:0000259" key="8">
    <source>
        <dbReference type="PROSITE" id="PS51352"/>
    </source>
</evidence>
<dbReference type="AlphaFoldDB" id="A0A1G4SWG5"/>
<evidence type="ECO:0000313" key="10">
    <source>
        <dbReference type="Proteomes" id="UP000198889"/>
    </source>
</evidence>
<sequence length="617" mass="61953">MAGQDGMTGHSLAKALRWGVLALACLSPLKAGATEAAGFTSLFAPSATGEPFTLEAARAASGALLLRWTVEPGNYLYRDSLEATRDGAPVPLERPAGEVKDDPTFGVVQIFPRDVEASAGGLEGTGTLRVAYQGCSETGICFPPQARLVDLASLAIEQAPAGLMSSPADGSGRNSVASTGAAAMPASLDESDGIASLFQGSLGWTMLAFLGFGLLLALTPCVFPMIPILAGMLTRSGQALTARRSLVLTGAYVLAMAGAYGLVGAVAGWSGASLQAALQTPLALGVSAAIFTLLALSMFGLFDLALPAGLSARLTGRGTGGSLGGAALVGFGSALIVGPCVTPPLAGAMLYAAATGDAATGAAALFMLGLGMGLPLMLVGAFGPALLPRGGVWLERTKQLFGVVFLAVAILLAGRLLPPPATLALLGVLLVGSAAFFGGFDRLTAASGAAARLARGGGMAAALYGATLIIGAAGGAQDPLRPLVFASAPAASQGEDTAVTVASSDGFDRAVAEAAAGPANGRPILVDVTAAWCSVCRSNEQVLAGPELRARLSHLPQVTADVTHTNAETRALMERFRIVGPPALFLVDAQGREIPGSRIIGPVTVEEITRRLDAAGA</sequence>
<dbReference type="PANTHER" id="PTHR32234">
    <property type="entry name" value="THIOL:DISULFIDE INTERCHANGE PROTEIN DSBD"/>
    <property type="match status" value="1"/>
</dbReference>
<evidence type="ECO:0000256" key="4">
    <source>
        <dbReference type="ARBA" id="ARBA00022748"/>
    </source>
</evidence>
<feature type="transmembrane region" description="Helical" evidence="7">
    <location>
        <begin position="453"/>
        <end position="474"/>
    </location>
</feature>
<evidence type="ECO:0000256" key="7">
    <source>
        <dbReference type="SAM" id="Phobius"/>
    </source>
</evidence>
<dbReference type="RefSeq" id="WP_244517799.1">
    <property type="nucleotide sequence ID" value="NZ_FMTP01000003.1"/>
</dbReference>
<dbReference type="GO" id="GO:0017004">
    <property type="term" value="P:cytochrome complex assembly"/>
    <property type="evidence" value="ECO:0007669"/>
    <property type="project" value="UniProtKB-KW"/>
</dbReference>
<name>A0A1G4SWG5_9HYPH</name>
<reference evidence="10" key="1">
    <citation type="submission" date="2016-10" db="EMBL/GenBank/DDBJ databases">
        <authorList>
            <person name="Varghese N."/>
            <person name="Submissions S."/>
        </authorList>
    </citation>
    <scope>NUCLEOTIDE SEQUENCE [LARGE SCALE GENOMIC DNA]</scope>
    <source>
        <strain evidence="10">CGMCC 1.1761</strain>
    </source>
</reference>
<keyword evidence="5 7" id="KW-1133">Transmembrane helix</keyword>
<dbReference type="InterPro" id="IPR028250">
    <property type="entry name" value="DsbDN"/>
</dbReference>
<feature type="transmembrane region" description="Helical" evidence="7">
    <location>
        <begin position="246"/>
        <end position="270"/>
    </location>
</feature>
<dbReference type="SUPFAM" id="SSF52833">
    <property type="entry name" value="Thioredoxin-like"/>
    <property type="match status" value="1"/>
</dbReference>
<dbReference type="Gene3D" id="3.40.30.10">
    <property type="entry name" value="Glutaredoxin"/>
    <property type="match status" value="1"/>
</dbReference>
<dbReference type="GO" id="GO:0045454">
    <property type="term" value="P:cell redox homeostasis"/>
    <property type="evidence" value="ECO:0007669"/>
    <property type="project" value="TreeGrafter"/>
</dbReference>
<dbReference type="Pfam" id="PF11412">
    <property type="entry name" value="DsbD_N"/>
    <property type="match status" value="1"/>
</dbReference>
<feature type="transmembrane region" description="Helical" evidence="7">
    <location>
        <begin position="364"/>
        <end position="387"/>
    </location>
</feature>
<keyword evidence="4" id="KW-0201">Cytochrome c-type biogenesis</keyword>
<keyword evidence="6 7" id="KW-0472">Membrane</keyword>
<evidence type="ECO:0000256" key="5">
    <source>
        <dbReference type="ARBA" id="ARBA00022989"/>
    </source>
</evidence>
<dbReference type="InterPro" id="IPR036249">
    <property type="entry name" value="Thioredoxin-like_sf"/>
</dbReference>
<dbReference type="PANTHER" id="PTHR32234:SF0">
    <property type="entry name" value="THIOL:DISULFIDE INTERCHANGE PROTEIN DSBD"/>
    <property type="match status" value="1"/>
</dbReference>
<proteinExistence type="predicted"/>
<gene>
    <name evidence="9" type="ORF">SAMN05660859_2584</name>
</gene>
<feature type="transmembrane region" description="Helical" evidence="7">
    <location>
        <begin position="399"/>
        <end position="417"/>
    </location>
</feature>
<dbReference type="NCBIfam" id="NF001419">
    <property type="entry name" value="PRK00293.1"/>
    <property type="match status" value="1"/>
</dbReference>
<dbReference type="Pfam" id="PF13899">
    <property type="entry name" value="Thioredoxin_7"/>
    <property type="match status" value="1"/>
</dbReference>
<comment type="subcellular location">
    <subcellularLocation>
        <location evidence="1">Cell membrane</location>
        <topology evidence="1">Multi-pass membrane protein</topology>
    </subcellularLocation>
</comment>
<keyword evidence="3 7" id="KW-0812">Transmembrane</keyword>
<keyword evidence="2" id="KW-1003">Cell membrane</keyword>
<feature type="domain" description="Thioredoxin" evidence="8">
    <location>
        <begin position="482"/>
        <end position="617"/>
    </location>
</feature>
<dbReference type="SUPFAM" id="SSF74863">
    <property type="entry name" value="Thiol:disulfide interchange protein DsbD, N-terminal domain (DsbD-alpha)"/>
    <property type="match status" value="1"/>
</dbReference>
<evidence type="ECO:0000256" key="3">
    <source>
        <dbReference type="ARBA" id="ARBA00022692"/>
    </source>
</evidence>
<dbReference type="STRING" id="177413.SAMN05660859_2584"/>